<organism evidence="3 4">
    <name type="scientific">Tanacetum coccineum</name>
    <dbReference type="NCBI Taxonomy" id="301880"/>
    <lineage>
        <taxon>Eukaryota</taxon>
        <taxon>Viridiplantae</taxon>
        <taxon>Streptophyta</taxon>
        <taxon>Embryophyta</taxon>
        <taxon>Tracheophyta</taxon>
        <taxon>Spermatophyta</taxon>
        <taxon>Magnoliopsida</taxon>
        <taxon>eudicotyledons</taxon>
        <taxon>Gunneridae</taxon>
        <taxon>Pentapetalae</taxon>
        <taxon>asterids</taxon>
        <taxon>campanulids</taxon>
        <taxon>Asterales</taxon>
        <taxon>Asteraceae</taxon>
        <taxon>Asteroideae</taxon>
        <taxon>Anthemideae</taxon>
        <taxon>Anthemidinae</taxon>
        <taxon>Tanacetum</taxon>
    </lineage>
</organism>
<keyword evidence="1" id="KW-0175">Coiled coil</keyword>
<keyword evidence="3" id="KW-0808">Transferase</keyword>
<accession>A0ABQ5DAR1</accession>
<sequence>MWVFADLLFGFPIKCHEKFRILKAKIRQWNNNKKTMERNRKSAALEELSSIEKKIDEGSASTSDTENRLNLFHELEIIDKFASMDLIQKAQIKWDIEGDENTKFFNGLINQKRRNQMINGIMVEGNWIYRSSLMPSSDAGVMVLIVINIHKSNIYDIRVNEDGVYNVDSNAGCIAVVKAFHGHEGGFDNNGCSFKGTWANIVGSSNFLHSKGIILNNSFRFNAGCGTRIRWKDIWVGEGPLFISEDTCVWNLCPNGTFTVKDARNIIDQKTLPSLPSTSWDKIIPRKVNIFMWRLSLDRLPHRLNLSLRGMDIPAISCSSCNANVESANHIFFECIIASDL</sequence>
<feature type="domain" description="Reverse transcriptase zinc-binding" evidence="2">
    <location>
        <begin position="258"/>
        <end position="339"/>
    </location>
</feature>
<evidence type="ECO:0000256" key="1">
    <source>
        <dbReference type="SAM" id="Coils"/>
    </source>
</evidence>
<dbReference type="Pfam" id="PF13966">
    <property type="entry name" value="zf-RVT"/>
    <property type="match status" value="1"/>
</dbReference>
<name>A0ABQ5DAR1_9ASTR</name>
<evidence type="ECO:0000313" key="4">
    <source>
        <dbReference type="Proteomes" id="UP001151760"/>
    </source>
</evidence>
<dbReference type="EMBL" id="BQNB010014922">
    <property type="protein sequence ID" value="GJT33969.1"/>
    <property type="molecule type" value="Genomic_DNA"/>
</dbReference>
<dbReference type="GO" id="GO:0003964">
    <property type="term" value="F:RNA-directed DNA polymerase activity"/>
    <property type="evidence" value="ECO:0007669"/>
    <property type="project" value="UniProtKB-KW"/>
</dbReference>
<reference evidence="3" key="2">
    <citation type="submission" date="2022-01" db="EMBL/GenBank/DDBJ databases">
        <authorList>
            <person name="Yamashiro T."/>
            <person name="Shiraishi A."/>
            <person name="Satake H."/>
            <person name="Nakayama K."/>
        </authorList>
    </citation>
    <scope>NUCLEOTIDE SEQUENCE</scope>
</reference>
<dbReference type="Proteomes" id="UP001151760">
    <property type="component" value="Unassembled WGS sequence"/>
</dbReference>
<keyword evidence="3" id="KW-0695">RNA-directed DNA polymerase</keyword>
<dbReference type="InterPro" id="IPR026960">
    <property type="entry name" value="RVT-Znf"/>
</dbReference>
<gene>
    <name evidence="3" type="ORF">Tco_0924388</name>
</gene>
<proteinExistence type="predicted"/>
<reference evidence="3" key="1">
    <citation type="journal article" date="2022" name="Int. J. Mol. Sci.">
        <title>Draft Genome of Tanacetum Coccineum: Genomic Comparison of Closely Related Tanacetum-Family Plants.</title>
        <authorList>
            <person name="Yamashiro T."/>
            <person name="Shiraishi A."/>
            <person name="Nakayama K."/>
            <person name="Satake H."/>
        </authorList>
    </citation>
    <scope>NUCLEOTIDE SEQUENCE</scope>
</reference>
<protein>
    <submittedName>
        <fullName evidence="3">RNA-directed DNA polymerase, eukaryota, reverse transcriptase zinc-binding domain protein</fullName>
    </submittedName>
</protein>
<comment type="caution">
    <text evidence="3">The sequence shown here is derived from an EMBL/GenBank/DDBJ whole genome shotgun (WGS) entry which is preliminary data.</text>
</comment>
<evidence type="ECO:0000313" key="3">
    <source>
        <dbReference type="EMBL" id="GJT33969.1"/>
    </source>
</evidence>
<evidence type="ECO:0000259" key="2">
    <source>
        <dbReference type="Pfam" id="PF13966"/>
    </source>
</evidence>
<keyword evidence="4" id="KW-1185">Reference proteome</keyword>
<feature type="coiled-coil region" evidence="1">
    <location>
        <begin position="19"/>
        <end position="46"/>
    </location>
</feature>
<keyword evidence="3" id="KW-0548">Nucleotidyltransferase</keyword>